<proteinExistence type="predicted"/>
<dbReference type="Gene3D" id="2.40.10.220">
    <property type="entry name" value="predicted glycosyltransferase like domains"/>
    <property type="match status" value="1"/>
</dbReference>
<dbReference type="STRING" id="1172194.WQQ_32280"/>
<keyword evidence="2" id="KW-1133">Transmembrane helix</keyword>
<evidence type="ECO:0000313" key="3">
    <source>
        <dbReference type="EMBL" id="EIT69646.1"/>
    </source>
</evidence>
<keyword evidence="1" id="KW-0175">Coiled coil</keyword>
<gene>
    <name evidence="3" type="ORF">WQQ_32280</name>
</gene>
<evidence type="ECO:0000256" key="1">
    <source>
        <dbReference type="SAM" id="Coils"/>
    </source>
</evidence>
<dbReference type="InterPro" id="IPR050739">
    <property type="entry name" value="MFP"/>
</dbReference>
<dbReference type="PANTHER" id="PTHR30386">
    <property type="entry name" value="MEMBRANE FUSION SUBUNIT OF EMRAB-TOLC MULTIDRUG EFFLUX PUMP"/>
    <property type="match status" value="1"/>
</dbReference>
<feature type="transmembrane region" description="Helical" evidence="2">
    <location>
        <begin position="121"/>
        <end position="140"/>
    </location>
</feature>
<organism evidence="3 4">
    <name type="scientific">Hydrocarboniphaga effusa AP103</name>
    <dbReference type="NCBI Taxonomy" id="1172194"/>
    <lineage>
        <taxon>Bacteria</taxon>
        <taxon>Pseudomonadati</taxon>
        <taxon>Pseudomonadota</taxon>
        <taxon>Gammaproteobacteria</taxon>
        <taxon>Nevskiales</taxon>
        <taxon>Nevskiaceae</taxon>
        <taxon>Hydrocarboniphaga</taxon>
    </lineage>
</organism>
<accession>I8I1N0</accession>
<protein>
    <submittedName>
        <fullName evidence="3">Uncharacterized protein</fullName>
    </submittedName>
</protein>
<sequence>MPLAVEVSGQTLPAQDWSLGGLSLNQPLPALTRGDVVTLNLRFGAGDAQITLNGIEAQVVRAAPDVAPAFEFLTLKPAHRRLLDRIVSEYLSGQLVSFEELLASAPRYNTVVRRAPRSVRVVLACVGLLLALAALGFIAYRALFTARSDYAAVSVPFVNVSAPIAGTVVLEAPPPNQIYEAGAPLFQIRPLVGQSEADRLQIERTGLLARRTLLQRQLQESGQMVSALRSVYRTQRVAADRRSQSLEAELELKSAMLSRMAALAEQGDISKLELQKQQSDVSMLQRQLADASSERNNLDTQIRLSSAGLLSTSLNDLSQTPGRLREELLGIEQNLAAIDASLASLQLRQTFTSPCYCMLQSLQLRDGAMVQPAQTVLQLRKVGERTMVRALVSTHAARRLRNGSTADVELSDGRVIEGGKVDRVSYRATPEDWAALPIGRETLLGMAAVDITLPTLLPDSADGMLADVRFHMPFSLRWR</sequence>
<comment type="caution">
    <text evidence="3">The sequence shown here is derived from an EMBL/GenBank/DDBJ whole genome shotgun (WGS) entry which is preliminary data.</text>
</comment>
<reference evidence="3 4" key="1">
    <citation type="journal article" date="2012" name="J. Bacteriol.">
        <title>Genome Sequence of n-Alkane-Degrading Hydrocarboniphaga effusa Strain AP103T (ATCC BAA-332T).</title>
        <authorList>
            <person name="Chang H.K."/>
            <person name="Zylstra G.J."/>
            <person name="Chae J.C."/>
        </authorList>
    </citation>
    <scope>NUCLEOTIDE SEQUENCE [LARGE SCALE GENOMIC DNA]</scope>
    <source>
        <strain evidence="3 4">AP103</strain>
    </source>
</reference>
<feature type="coiled-coil region" evidence="1">
    <location>
        <begin position="274"/>
        <end position="301"/>
    </location>
</feature>
<keyword evidence="4" id="KW-1185">Reference proteome</keyword>
<keyword evidence="2" id="KW-0472">Membrane</keyword>
<keyword evidence="2" id="KW-0812">Transmembrane</keyword>
<evidence type="ECO:0000256" key="2">
    <source>
        <dbReference type="SAM" id="Phobius"/>
    </source>
</evidence>
<name>I8I1N0_9GAMM</name>
<evidence type="ECO:0000313" key="4">
    <source>
        <dbReference type="Proteomes" id="UP000003704"/>
    </source>
</evidence>
<dbReference type="PANTHER" id="PTHR30386:SF18">
    <property type="entry name" value="INNER MEMBRANE PROTEIN YIAV-RELATED"/>
    <property type="match status" value="1"/>
</dbReference>
<dbReference type="Proteomes" id="UP000003704">
    <property type="component" value="Unassembled WGS sequence"/>
</dbReference>
<dbReference type="EMBL" id="AKGD01000002">
    <property type="protein sequence ID" value="EIT69646.1"/>
    <property type="molecule type" value="Genomic_DNA"/>
</dbReference>
<dbReference type="AlphaFoldDB" id="I8I1N0"/>